<name>Q4T3D0_TETNG</name>
<reference evidence="2" key="2">
    <citation type="submission" date="2004-02" db="EMBL/GenBank/DDBJ databases">
        <authorList>
            <consortium name="Genoscope"/>
            <consortium name="Whitehead Institute Centre for Genome Research"/>
        </authorList>
    </citation>
    <scope>NUCLEOTIDE SEQUENCE</scope>
</reference>
<dbReference type="GO" id="GO:0030001">
    <property type="term" value="P:metal ion transport"/>
    <property type="evidence" value="ECO:0007669"/>
    <property type="project" value="TreeGrafter"/>
</dbReference>
<gene>
    <name evidence="2" type="ORF">GSTENG00007905001</name>
</gene>
<accession>Q4T3D0</accession>
<organism evidence="2">
    <name type="scientific">Tetraodon nigroviridis</name>
    <name type="common">Spotted green pufferfish</name>
    <name type="synonym">Chelonodon nigroviridis</name>
    <dbReference type="NCBI Taxonomy" id="99883"/>
    <lineage>
        <taxon>Eukaryota</taxon>
        <taxon>Metazoa</taxon>
        <taxon>Chordata</taxon>
        <taxon>Craniata</taxon>
        <taxon>Vertebrata</taxon>
        <taxon>Euteleostomi</taxon>
        <taxon>Actinopterygii</taxon>
        <taxon>Neopterygii</taxon>
        <taxon>Teleostei</taxon>
        <taxon>Neoteleostei</taxon>
        <taxon>Acanthomorphata</taxon>
        <taxon>Eupercaria</taxon>
        <taxon>Tetraodontiformes</taxon>
        <taxon>Tetradontoidea</taxon>
        <taxon>Tetraodontidae</taxon>
        <taxon>Tetraodon</taxon>
    </lineage>
</organism>
<protein>
    <submittedName>
        <fullName evidence="2">(spotted green pufferfish) hypothetical protein</fullName>
    </submittedName>
</protein>
<dbReference type="InterPro" id="IPR050927">
    <property type="entry name" value="TRPM"/>
</dbReference>
<dbReference type="KEGG" id="tng:GSTEN00007905G001"/>
<dbReference type="GO" id="GO:0005261">
    <property type="term" value="F:monoatomic cation channel activity"/>
    <property type="evidence" value="ECO:0007669"/>
    <property type="project" value="TreeGrafter"/>
</dbReference>
<dbReference type="Pfam" id="PF18139">
    <property type="entry name" value="LSDAT_euk"/>
    <property type="match status" value="1"/>
</dbReference>
<proteinExistence type="predicted"/>
<feature type="domain" description="TRPM SLOG" evidence="1">
    <location>
        <begin position="225"/>
        <end position="300"/>
    </location>
</feature>
<sequence>MLGGGLGGLCSLDPLIKDRIFVFPCQLLSALSNSCRFQPGTGCVFVGLRKSIVQSEGQQAPASLCVGPSPLQLCGHRHVPPCRTSVDLLQDGRMMSFSGKVTGGSFLGGATLRSDHQTSPLFWPQPRRCWIEETFSRRECVRFLPSSRDLHRCSPGCQVCQNLIRCCCGRLIGEHAGLEAPPPAALQPGVDSAEDWSTERHTRASPTNAFGTIDFQDRASRVCRAKYVRLAVDTRAELLLQLMLKEWQMERPKLLLSVQGASENFTLAPKVMQAFSRGLMAAALSTGAWILTDGTNTGTSAATS</sequence>
<dbReference type="EMBL" id="CAAE01010097">
    <property type="protein sequence ID" value="CAF92602.1"/>
    <property type="molecule type" value="Genomic_DNA"/>
</dbReference>
<dbReference type="PANTHER" id="PTHR13800:SF15">
    <property type="entry name" value="TRANSIENT RECEPTOR POTENTIAL CATION CHANNEL SUBFAMILY M MEMBER 6"/>
    <property type="match status" value="1"/>
</dbReference>
<comment type="caution">
    <text evidence="2">The sequence shown here is derived from an EMBL/GenBank/DDBJ whole genome shotgun (WGS) entry which is preliminary data.</text>
</comment>
<dbReference type="PANTHER" id="PTHR13800">
    <property type="entry name" value="TRANSIENT RECEPTOR POTENTIAL CATION CHANNEL, SUBFAMILY M, MEMBER 6"/>
    <property type="match status" value="1"/>
</dbReference>
<dbReference type="OrthoDB" id="301415at2759"/>
<dbReference type="InterPro" id="IPR041491">
    <property type="entry name" value="TRPM_SLOG"/>
</dbReference>
<dbReference type="AlphaFoldDB" id="Q4T3D0"/>
<dbReference type="GO" id="GO:0016324">
    <property type="term" value="C:apical plasma membrane"/>
    <property type="evidence" value="ECO:0007669"/>
    <property type="project" value="TreeGrafter"/>
</dbReference>
<reference evidence="2" key="1">
    <citation type="journal article" date="2004" name="Nature">
        <title>Genome duplication in the teleost fish Tetraodon nigroviridis reveals the early vertebrate proto-karyotype.</title>
        <authorList>
            <person name="Jaillon O."/>
            <person name="Aury J.-M."/>
            <person name="Brunet F."/>
            <person name="Petit J.-L."/>
            <person name="Stange-Thomann N."/>
            <person name="Mauceli E."/>
            <person name="Bouneau L."/>
            <person name="Fischer C."/>
            <person name="Ozouf-Costaz C."/>
            <person name="Bernot A."/>
            <person name="Nicaud S."/>
            <person name="Jaffe D."/>
            <person name="Fisher S."/>
            <person name="Lutfalla G."/>
            <person name="Dossat C."/>
            <person name="Segurens B."/>
            <person name="Dasilva C."/>
            <person name="Salanoubat M."/>
            <person name="Levy M."/>
            <person name="Boudet N."/>
            <person name="Castellano S."/>
            <person name="Anthouard V."/>
            <person name="Jubin C."/>
            <person name="Castelli V."/>
            <person name="Katinka M."/>
            <person name="Vacherie B."/>
            <person name="Biemont C."/>
            <person name="Skalli Z."/>
            <person name="Cattolico L."/>
            <person name="Poulain J."/>
            <person name="De Berardinis V."/>
            <person name="Cruaud C."/>
            <person name="Duprat S."/>
            <person name="Brottier P."/>
            <person name="Coutanceau J.-P."/>
            <person name="Gouzy J."/>
            <person name="Parra G."/>
            <person name="Lardier G."/>
            <person name="Chapple C."/>
            <person name="McKernan K.J."/>
            <person name="McEwan P."/>
            <person name="Bosak S."/>
            <person name="Kellis M."/>
            <person name="Volff J.-N."/>
            <person name="Guigo R."/>
            <person name="Zody M.C."/>
            <person name="Mesirov J."/>
            <person name="Lindblad-Toh K."/>
            <person name="Birren B."/>
            <person name="Nusbaum C."/>
            <person name="Kahn D."/>
            <person name="Robinson-Rechavi M."/>
            <person name="Laudet V."/>
            <person name="Schachter V."/>
            <person name="Quetier F."/>
            <person name="Saurin W."/>
            <person name="Scarpelli C."/>
            <person name="Wincker P."/>
            <person name="Lander E.S."/>
            <person name="Weissenbach J."/>
            <person name="Roest Crollius H."/>
        </authorList>
    </citation>
    <scope>NUCLEOTIDE SEQUENCE [LARGE SCALE GENOMIC DNA]</scope>
</reference>
<evidence type="ECO:0000259" key="1">
    <source>
        <dbReference type="Pfam" id="PF18139"/>
    </source>
</evidence>
<evidence type="ECO:0000313" key="2">
    <source>
        <dbReference type="EMBL" id="CAF92602.1"/>
    </source>
</evidence>